<feature type="transmembrane region" description="Helical" evidence="9">
    <location>
        <begin position="416"/>
        <end position="439"/>
    </location>
</feature>
<dbReference type="Gene3D" id="1.20.1640.10">
    <property type="entry name" value="Multidrug efflux transporter AcrB transmembrane domain"/>
    <property type="match status" value="1"/>
</dbReference>
<organism evidence="14 15">
    <name type="scientific">Tropheryma whipplei (strain Twist)</name>
    <name type="common">Whipple's bacillus</name>
    <dbReference type="NCBI Taxonomy" id="203267"/>
    <lineage>
        <taxon>Bacteria</taxon>
        <taxon>Bacillati</taxon>
        <taxon>Actinomycetota</taxon>
        <taxon>Actinomycetes</taxon>
        <taxon>Micrococcales</taxon>
        <taxon>Tropherymataceae</taxon>
        <taxon>Tropheryma</taxon>
    </lineage>
</organism>
<dbReference type="Gene3D" id="3.30.70.3220">
    <property type="match status" value="1"/>
</dbReference>
<dbReference type="eggNOG" id="COG0342">
    <property type="taxonomic scope" value="Bacteria"/>
</dbReference>
<feature type="domain" description="Protein export membrane protein SecD/SecF C-terminal" evidence="11">
    <location>
        <begin position="343"/>
        <end position="519"/>
    </location>
</feature>
<evidence type="ECO:0000259" key="12">
    <source>
        <dbReference type="Pfam" id="PF21760"/>
    </source>
</evidence>
<dbReference type="Pfam" id="PF22599">
    <property type="entry name" value="SecDF_P1_head"/>
    <property type="match status" value="1"/>
</dbReference>
<dbReference type="NCBIfam" id="TIGR01129">
    <property type="entry name" value="secD"/>
    <property type="match status" value="1"/>
</dbReference>
<dbReference type="InterPro" id="IPR022813">
    <property type="entry name" value="SecD/SecF_arch_bac"/>
</dbReference>
<name>Q83MZ7_TROWT</name>
<dbReference type="Proteomes" id="UP000002200">
    <property type="component" value="Chromosome"/>
</dbReference>
<dbReference type="RefSeq" id="WP_011102469.1">
    <property type="nucleotide sequence ID" value="NC_004572.3"/>
</dbReference>
<evidence type="ECO:0000256" key="7">
    <source>
        <dbReference type="ARBA" id="ARBA00023010"/>
    </source>
</evidence>
<gene>
    <name evidence="9 14" type="primary">secD</name>
    <name evidence="14" type="ordered locus">TWT_271</name>
</gene>
<accession>Q83MZ7</accession>
<dbReference type="PANTHER" id="PTHR30081">
    <property type="entry name" value="PROTEIN-EXPORT MEMBRANE PROTEIN SEC"/>
    <property type="match status" value="1"/>
</dbReference>
<evidence type="ECO:0000256" key="9">
    <source>
        <dbReference type="HAMAP-Rule" id="MF_01463"/>
    </source>
</evidence>
<feature type="transmembrane region" description="Helical" evidence="9">
    <location>
        <begin position="361"/>
        <end position="381"/>
    </location>
</feature>
<evidence type="ECO:0000259" key="13">
    <source>
        <dbReference type="Pfam" id="PF22599"/>
    </source>
</evidence>
<keyword evidence="7 9" id="KW-0811">Translocation</keyword>
<comment type="subcellular location">
    <subcellularLocation>
        <location evidence="1 9">Cell membrane</location>
        <topology evidence="1 9">Multi-pass membrane protein</topology>
    </subcellularLocation>
</comment>
<evidence type="ECO:0000256" key="8">
    <source>
        <dbReference type="ARBA" id="ARBA00023136"/>
    </source>
</evidence>
<comment type="caution">
    <text evidence="9">Lacks conserved residue(s) required for the propagation of feature annotation.</text>
</comment>
<evidence type="ECO:0000313" key="14">
    <source>
        <dbReference type="EMBL" id="AAO44368.1"/>
    </source>
</evidence>
<dbReference type="InterPro" id="IPR054384">
    <property type="entry name" value="SecDF_P1_head"/>
</dbReference>
<evidence type="ECO:0000256" key="6">
    <source>
        <dbReference type="ARBA" id="ARBA00022989"/>
    </source>
</evidence>
<evidence type="ECO:0000259" key="11">
    <source>
        <dbReference type="Pfam" id="PF02355"/>
    </source>
</evidence>
<reference evidence="14 15" key="1">
    <citation type="journal article" date="2003" name="Genome Res.">
        <title>Tropheryma whipplei twist: a human pathogenic Actinobacteria with a reduced genome.</title>
        <authorList>
            <person name="Raoult D."/>
            <person name="Ogata H."/>
            <person name="Audic S."/>
            <person name="Robert C."/>
            <person name="Suhre K."/>
            <person name="Drancourt M."/>
            <person name="Claverie J.-M."/>
        </authorList>
    </citation>
    <scope>NUCLEOTIDE SEQUENCE [LARGE SCALE GENOMIC DNA]</scope>
    <source>
        <strain evidence="14 15">Twist</strain>
    </source>
</reference>
<comment type="similarity">
    <text evidence="9">Belongs to the SecD/SecF family. SecD subfamily.</text>
</comment>
<dbReference type="Pfam" id="PF21760">
    <property type="entry name" value="SecD_1st"/>
    <property type="match status" value="1"/>
</dbReference>
<dbReference type="InterPro" id="IPR005791">
    <property type="entry name" value="SecD"/>
</dbReference>
<feature type="region of interest" description="Disordered" evidence="10">
    <location>
        <begin position="139"/>
        <end position="190"/>
    </location>
</feature>
<dbReference type="NCBIfam" id="TIGR00916">
    <property type="entry name" value="2A0604s01"/>
    <property type="match status" value="1"/>
</dbReference>
<dbReference type="KEGG" id="twh:TWT_271"/>
<evidence type="ECO:0000256" key="3">
    <source>
        <dbReference type="ARBA" id="ARBA00022475"/>
    </source>
</evidence>
<dbReference type="InterPro" id="IPR048634">
    <property type="entry name" value="SecD_SecF_C"/>
</dbReference>
<comment type="function">
    <text evidence="9">Part of the Sec protein translocase complex. Interacts with the SecYEG preprotein conducting channel. SecDF uses the proton motive force (PMF) to complete protein translocation after the ATP-dependent function of SecA.</text>
</comment>
<feature type="domain" description="Protein translocase subunit SecDF P1" evidence="12">
    <location>
        <begin position="70"/>
        <end position="124"/>
    </location>
</feature>
<keyword evidence="3 9" id="KW-1003">Cell membrane</keyword>
<feature type="transmembrane region" description="Helical" evidence="9">
    <location>
        <begin position="463"/>
        <end position="486"/>
    </location>
</feature>
<dbReference type="GO" id="GO:0065002">
    <property type="term" value="P:intracellular protein transmembrane transport"/>
    <property type="evidence" value="ECO:0007669"/>
    <property type="project" value="UniProtKB-UniRule"/>
</dbReference>
<sequence length="559" mass="60269">MHKFPPAIRKARRSLGILAVVVLLLLSLDIWQVFFSGSTFLPKLALDLEGGTQIVLRAKSAEKEITSEQLQQAVAIIRNRVDSSGISEAEISVQGSTNISVSIPGTPSKEVYDRIRSSSKMDMRAVLLTKPIQHAAMNEGSTHAGSTASAAIGDKNATRGSPKSSEHRKNIPKTPHDTSGMIPSPRPKNGSDMAWITKYWRDRFDSHNCKDNAGDSTPDNLPLVVCDQYGTTKYLLGPVEVSGTDISRAVADPVSSHFAGASIGWGVTITFNAHGGEKFKDVSNRLISLAAPRNQFAAVLDGVVITAPEVRGVTSNPQITGNFNQTTATALASQLSFGSLPVSFEVQSSENISATLGSSQLQSGILAGILGMILVVVYSLFQYRLLGLLTVSSLICSAIVTYLVITFLSWQNGYRLSLAGVAGLIVAIGITADSFIVYFERVKDELREGRDIVRAVDRGWSRALRTICASDAVNFLAAIVLFLVAVGSVKGFAFTLGLTTLVDLLVVVFFTHPVLQYLSHSSFFTRKYSGLNVKSAVYRGRLMTRDKSQKTIAERKAGH</sequence>
<evidence type="ECO:0000256" key="4">
    <source>
        <dbReference type="ARBA" id="ARBA00022692"/>
    </source>
</evidence>
<keyword evidence="15" id="KW-1185">Reference proteome</keyword>
<feature type="transmembrane region" description="Helical" evidence="9">
    <location>
        <begin position="492"/>
        <end position="518"/>
    </location>
</feature>
<proteinExistence type="inferred from homology"/>
<evidence type="ECO:0000313" key="15">
    <source>
        <dbReference type="Proteomes" id="UP000002200"/>
    </source>
</evidence>
<comment type="subunit">
    <text evidence="9">Forms a complex with SecF. Part of the essential Sec protein translocation apparatus which comprises SecA, SecYEG and auxiliary proteins SecDF. Other proteins may also be involved.</text>
</comment>
<keyword evidence="5 9" id="KW-0653">Protein transport</keyword>
<feature type="compositionally biased region" description="Low complexity" evidence="10">
    <location>
        <begin position="140"/>
        <end position="151"/>
    </location>
</feature>
<feature type="domain" description="SecDF P1 head subdomain" evidence="13">
    <location>
        <begin position="232"/>
        <end position="342"/>
    </location>
</feature>
<evidence type="ECO:0000256" key="1">
    <source>
        <dbReference type="ARBA" id="ARBA00004651"/>
    </source>
</evidence>
<feature type="transmembrane region" description="Helical" evidence="9">
    <location>
        <begin position="388"/>
        <end position="410"/>
    </location>
</feature>
<keyword evidence="2 9" id="KW-0813">Transport</keyword>
<dbReference type="GO" id="GO:0006605">
    <property type="term" value="P:protein targeting"/>
    <property type="evidence" value="ECO:0007669"/>
    <property type="project" value="UniProtKB-UniRule"/>
</dbReference>
<evidence type="ECO:0000256" key="5">
    <source>
        <dbReference type="ARBA" id="ARBA00022927"/>
    </source>
</evidence>
<dbReference type="InterPro" id="IPR048631">
    <property type="entry name" value="SecD_1st"/>
</dbReference>
<keyword evidence="6 9" id="KW-1133">Transmembrane helix</keyword>
<dbReference type="GO" id="GO:0043952">
    <property type="term" value="P:protein transport by the Sec complex"/>
    <property type="evidence" value="ECO:0007669"/>
    <property type="project" value="UniProtKB-UniRule"/>
</dbReference>
<dbReference type="HAMAP" id="MF_01463_B">
    <property type="entry name" value="SecD_B"/>
    <property type="match status" value="1"/>
</dbReference>
<dbReference type="PANTHER" id="PTHR30081:SF1">
    <property type="entry name" value="PROTEIN TRANSLOCASE SUBUNIT SECD"/>
    <property type="match status" value="1"/>
</dbReference>
<dbReference type="GO" id="GO:0015450">
    <property type="term" value="F:protein-transporting ATPase activity"/>
    <property type="evidence" value="ECO:0007669"/>
    <property type="project" value="InterPro"/>
</dbReference>
<dbReference type="Pfam" id="PF02355">
    <property type="entry name" value="SecD_SecF_C"/>
    <property type="match status" value="1"/>
</dbReference>
<dbReference type="GO" id="GO:0005886">
    <property type="term" value="C:plasma membrane"/>
    <property type="evidence" value="ECO:0007669"/>
    <property type="project" value="UniProtKB-SubCell"/>
</dbReference>
<protein>
    <recommendedName>
        <fullName evidence="9">Protein translocase subunit SecD</fullName>
    </recommendedName>
</protein>
<keyword evidence="4 9" id="KW-0812">Transmembrane</keyword>
<dbReference type="SUPFAM" id="SSF82866">
    <property type="entry name" value="Multidrug efflux transporter AcrB transmembrane domain"/>
    <property type="match status" value="1"/>
</dbReference>
<dbReference type="STRING" id="203267.TWT_271"/>
<dbReference type="HOGENOM" id="CLU_007894_4_2_11"/>
<dbReference type="EMBL" id="AE014184">
    <property type="protein sequence ID" value="AAO44368.1"/>
    <property type="molecule type" value="Genomic_DNA"/>
</dbReference>
<keyword evidence="8 9" id="KW-0472">Membrane</keyword>
<evidence type="ECO:0000256" key="2">
    <source>
        <dbReference type="ARBA" id="ARBA00022448"/>
    </source>
</evidence>
<evidence type="ECO:0000256" key="10">
    <source>
        <dbReference type="SAM" id="MobiDB-lite"/>
    </source>
</evidence>
<dbReference type="AlphaFoldDB" id="Q83MZ7"/>
<dbReference type="InterPro" id="IPR055344">
    <property type="entry name" value="SecD_SecF_C_bact"/>
</dbReference>